<dbReference type="EMBL" id="PNIX01000050">
    <property type="protein sequence ID" value="PMP83979.1"/>
    <property type="molecule type" value="Genomic_DNA"/>
</dbReference>
<dbReference type="Proteomes" id="UP000236910">
    <property type="component" value="Unassembled WGS sequence"/>
</dbReference>
<reference evidence="1 2" key="1">
    <citation type="submission" date="2018-01" db="EMBL/GenBank/DDBJ databases">
        <title>Metagenomic assembled genomes from two thermal pools in the Uzon Caldera, Kamchatka, Russia.</title>
        <authorList>
            <person name="Wilkins L."/>
            <person name="Ettinger C."/>
        </authorList>
    </citation>
    <scope>NUCLEOTIDE SEQUENCE [LARGE SCALE GENOMIC DNA]</scope>
    <source>
        <strain evidence="1">ARK-10</strain>
    </source>
</reference>
<gene>
    <name evidence="1" type="ORF">C0175_00850</name>
</gene>
<dbReference type="Pfam" id="PF02585">
    <property type="entry name" value="PIG-L"/>
    <property type="match status" value="1"/>
</dbReference>
<dbReference type="InterPro" id="IPR024078">
    <property type="entry name" value="LmbE-like_dom_sf"/>
</dbReference>
<dbReference type="InterPro" id="IPR003737">
    <property type="entry name" value="GlcNAc_PI_deacetylase-related"/>
</dbReference>
<evidence type="ECO:0008006" key="3">
    <source>
        <dbReference type="Google" id="ProtNLM"/>
    </source>
</evidence>
<dbReference type="Gene3D" id="3.40.50.10320">
    <property type="entry name" value="LmbE-like"/>
    <property type="match status" value="1"/>
</dbReference>
<dbReference type="GO" id="GO:0016811">
    <property type="term" value="F:hydrolase activity, acting on carbon-nitrogen (but not peptide) bonds, in linear amides"/>
    <property type="evidence" value="ECO:0007669"/>
    <property type="project" value="TreeGrafter"/>
</dbReference>
<proteinExistence type="predicted"/>
<sequence length="220" mass="24884">MKKTDILAISPHPDDVEIGCSGFILKARKNGYESKIVVATNGQSGLYGDSELRKREAIESSRILTGEDPIFLDEIDGLIENNVKLRKKISNVIRMFKPSIVISPYIKDKHPDHIAISSAVRKAIFSARSNIKELESEMHDVPVHIEMIIDPLYSGFANIVLDVSDVWNEKEKVLSIHSSQRAVIDSYKNFEKILSYSFGLIHSEFFSIRKSILKDVNSFF</sequence>
<dbReference type="AlphaFoldDB" id="A0A2J6X9B3"/>
<protein>
    <recommendedName>
        <fullName evidence="3">Bacillithiol biosynthesis deacetylase BshB1</fullName>
    </recommendedName>
</protein>
<dbReference type="PANTHER" id="PTHR12993:SF30">
    <property type="entry name" value="N-ACETYL-ALPHA-D-GLUCOSAMINYL L-MALATE DEACETYLASE 1"/>
    <property type="match status" value="1"/>
</dbReference>
<evidence type="ECO:0000313" key="1">
    <source>
        <dbReference type="EMBL" id="PMP83979.1"/>
    </source>
</evidence>
<dbReference type="SUPFAM" id="SSF102588">
    <property type="entry name" value="LmbE-like"/>
    <property type="match status" value="1"/>
</dbReference>
<name>A0A2J6X9B3_9BACT</name>
<evidence type="ECO:0000313" key="2">
    <source>
        <dbReference type="Proteomes" id="UP000236910"/>
    </source>
</evidence>
<accession>A0A2J6X9B3</accession>
<organism evidence="1 2">
    <name type="scientific">Caldisericum exile</name>
    <dbReference type="NCBI Taxonomy" id="693075"/>
    <lineage>
        <taxon>Bacteria</taxon>
        <taxon>Pseudomonadati</taxon>
        <taxon>Caldisericota/Cryosericota group</taxon>
        <taxon>Caldisericota</taxon>
        <taxon>Caldisericia</taxon>
        <taxon>Caldisericales</taxon>
        <taxon>Caldisericaceae</taxon>
        <taxon>Caldisericum</taxon>
    </lineage>
</organism>
<comment type="caution">
    <text evidence="1">The sequence shown here is derived from an EMBL/GenBank/DDBJ whole genome shotgun (WGS) entry which is preliminary data.</text>
</comment>
<dbReference type="PANTHER" id="PTHR12993">
    <property type="entry name" value="N-ACETYLGLUCOSAMINYL-PHOSPHATIDYLINOSITOL DE-N-ACETYLASE-RELATED"/>
    <property type="match status" value="1"/>
</dbReference>